<keyword evidence="3" id="KW-1185">Reference proteome</keyword>
<dbReference type="OrthoDB" id="284563at204455"/>
<feature type="compositionally biased region" description="Basic and acidic residues" evidence="1">
    <location>
        <begin position="22"/>
        <end position="37"/>
    </location>
</feature>
<dbReference type="AlphaFoldDB" id="A0A238K9D0"/>
<reference evidence="3" key="1">
    <citation type="submission" date="2017-05" db="EMBL/GenBank/DDBJ databases">
        <authorList>
            <person name="Rodrigo-Torres L."/>
            <person name="Arahal R. D."/>
            <person name="Lucena T."/>
        </authorList>
    </citation>
    <scope>NUCLEOTIDE SEQUENCE [LARGE SCALE GENOMIC DNA]</scope>
    <source>
        <strain evidence="3">CECT 8868</strain>
    </source>
</reference>
<evidence type="ECO:0000313" key="3">
    <source>
        <dbReference type="Proteomes" id="UP000203464"/>
    </source>
</evidence>
<sequence length="182" mass="20668">MIDYSKDAKGPFTFNAKNTQASKKDANQSQEDDKKNLDWQQHTPSKNKPAAPDLALGGGKKSISSGKKTPTEELTVILDPDEVPMEWSRKIDSNGPSKDGYSFELTLKNDETEMALDDSDIDHIRLRKDGVKVAEFNNGWEKIPETVQDWDELEKVKKTFTDTDRKFYSIASDPDRDPDRDR</sequence>
<evidence type="ECO:0000313" key="2">
    <source>
        <dbReference type="EMBL" id="SMX39415.1"/>
    </source>
</evidence>
<protein>
    <submittedName>
        <fullName evidence="2">Uncharacterized protein</fullName>
    </submittedName>
</protein>
<organism evidence="2 3">
    <name type="scientific">Octadecabacter ascidiaceicola</name>
    <dbReference type="NCBI Taxonomy" id="1655543"/>
    <lineage>
        <taxon>Bacteria</taxon>
        <taxon>Pseudomonadati</taxon>
        <taxon>Pseudomonadota</taxon>
        <taxon>Alphaproteobacteria</taxon>
        <taxon>Rhodobacterales</taxon>
        <taxon>Roseobacteraceae</taxon>
        <taxon>Octadecabacter</taxon>
    </lineage>
</organism>
<dbReference type="EMBL" id="FXYD01000003">
    <property type="protein sequence ID" value="SMX39415.1"/>
    <property type="molecule type" value="Genomic_DNA"/>
</dbReference>
<name>A0A238K9D0_9RHOB</name>
<dbReference type="Proteomes" id="UP000203464">
    <property type="component" value="Unassembled WGS sequence"/>
</dbReference>
<evidence type="ECO:0000256" key="1">
    <source>
        <dbReference type="SAM" id="MobiDB-lite"/>
    </source>
</evidence>
<feature type="region of interest" description="Disordered" evidence="1">
    <location>
        <begin position="1"/>
        <end position="72"/>
    </location>
</feature>
<proteinExistence type="predicted"/>
<accession>A0A238K9D0</accession>
<gene>
    <name evidence="2" type="ORF">OCA8868_01963</name>
</gene>
<dbReference type="RefSeq" id="WP_093996381.1">
    <property type="nucleotide sequence ID" value="NZ_FXYD01000003.1"/>
</dbReference>